<feature type="region of interest" description="Disordered" evidence="1">
    <location>
        <begin position="237"/>
        <end position="271"/>
    </location>
</feature>
<dbReference type="PANTHER" id="PTHR38936">
    <property type="entry name" value="TITIN-LIKE ISOFORM X2"/>
    <property type="match status" value="1"/>
</dbReference>
<proteinExistence type="predicted"/>
<feature type="region of interest" description="Disordered" evidence="1">
    <location>
        <begin position="72"/>
        <end position="97"/>
    </location>
</feature>
<sequence length="271" mass="29982">MGKKWKGVKEALRLKADESNHNKALNLSTPTLKMIKSKHSNESNVRRSGRLQMLTSPVVAEPVVEEIDLTDKNTVEEIPEEPDCSEEPVADPECSKEHAHIDQVMDEIDKGDGKHDEEISANPTEELISTKEKFEFLYKTAKELEKSKAYKRPSSSETTYGDLNYKSLYIASHQKIEVLTEENSKLAKKLEYALGKIEAYEKMNGVDGKPKDMMVLTNLSQIMAAAASPNLALKTHGENCGGDGHCAPKPSPQPKAGQKNAPSCSKRKKSS</sequence>
<dbReference type="PANTHER" id="PTHR38936:SF1">
    <property type="entry name" value="DUF641 DOMAIN-CONTAINING PROTEIN"/>
    <property type="match status" value="1"/>
</dbReference>
<protein>
    <submittedName>
        <fullName evidence="2">Uncharacterized protein</fullName>
    </submittedName>
</protein>
<evidence type="ECO:0000256" key="1">
    <source>
        <dbReference type="SAM" id="MobiDB-lite"/>
    </source>
</evidence>
<feature type="compositionally biased region" description="Acidic residues" evidence="1">
    <location>
        <begin position="77"/>
        <end position="90"/>
    </location>
</feature>
<keyword evidence="3" id="KW-1185">Reference proteome</keyword>
<evidence type="ECO:0000313" key="2">
    <source>
        <dbReference type="EMBL" id="CAH9073928.1"/>
    </source>
</evidence>
<dbReference type="EMBL" id="CAMAPE010000008">
    <property type="protein sequence ID" value="CAH9073928.1"/>
    <property type="molecule type" value="Genomic_DNA"/>
</dbReference>
<dbReference type="AlphaFoldDB" id="A0A9P0YT19"/>
<gene>
    <name evidence="2" type="ORF">CEURO_LOCUS4999</name>
</gene>
<organism evidence="2 3">
    <name type="scientific">Cuscuta europaea</name>
    <name type="common">European dodder</name>
    <dbReference type="NCBI Taxonomy" id="41803"/>
    <lineage>
        <taxon>Eukaryota</taxon>
        <taxon>Viridiplantae</taxon>
        <taxon>Streptophyta</taxon>
        <taxon>Embryophyta</taxon>
        <taxon>Tracheophyta</taxon>
        <taxon>Spermatophyta</taxon>
        <taxon>Magnoliopsida</taxon>
        <taxon>eudicotyledons</taxon>
        <taxon>Gunneridae</taxon>
        <taxon>Pentapetalae</taxon>
        <taxon>asterids</taxon>
        <taxon>lamiids</taxon>
        <taxon>Solanales</taxon>
        <taxon>Convolvulaceae</taxon>
        <taxon>Cuscuteae</taxon>
        <taxon>Cuscuta</taxon>
        <taxon>Cuscuta subgen. Cuscuta</taxon>
    </lineage>
</organism>
<feature type="region of interest" description="Disordered" evidence="1">
    <location>
        <begin position="36"/>
        <end position="57"/>
    </location>
</feature>
<comment type="caution">
    <text evidence="2">The sequence shown here is derived from an EMBL/GenBank/DDBJ whole genome shotgun (WGS) entry which is preliminary data.</text>
</comment>
<name>A0A9P0YT19_CUSEU</name>
<evidence type="ECO:0000313" key="3">
    <source>
        <dbReference type="Proteomes" id="UP001152484"/>
    </source>
</evidence>
<reference evidence="2" key="1">
    <citation type="submission" date="2022-07" db="EMBL/GenBank/DDBJ databases">
        <authorList>
            <person name="Macas J."/>
            <person name="Novak P."/>
            <person name="Neumann P."/>
        </authorList>
    </citation>
    <scope>NUCLEOTIDE SEQUENCE</scope>
</reference>
<accession>A0A9P0YT19</accession>
<dbReference type="OrthoDB" id="1306218at2759"/>
<dbReference type="Proteomes" id="UP001152484">
    <property type="component" value="Unassembled WGS sequence"/>
</dbReference>